<sequence length="157" mass="18299">MTEEFQILRNLLRGKWEGEGFAQYPTIDNTKYAEKLVFRPDEFKDAIYFDQKTFYKNDTEKNGQTVFWDTGFIVLKEGRVLLVSSQISGRQETYELVRNQPGTFIFESLHIENDTKQTLRSQRVFTITDSTLSYELNMAACGCNFQNHLSANLKRIA</sequence>
<dbReference type="InterPro" id="IPR012674">
    <property type="entry name" value="Calycin"/>
</dbReference>
<dbReference type="OrthoDB" id="4804006at2"/>
<dbReference type="Proteomes" id="UP000321479">
    <property type="component" value="Chromosome"/>
</dbReference>
<evidence type="ECO:0000259" key="1">
    <source>
        <dbReference type="Pfam" id="PF08768"/>
    </source>
</evidence>
<protein>
    <submittedName>
        <fullName evidence="2">FABP family protein</fullName>
    </submittedName>
</protein>
<feature type="domain" description="THAP4-like heme-binding" evidence="1">
    <location>
        <begin position="12"/>
        <end position="155"/>
    </location>
</feature>
<gene>
    <name evidence="2" type="ORF">FRZ54_12785</name>
</gene>
<evidence type="ECO:0000313" key="2">
    <source>
        <dbReference type="EMBL" id="QEC63414.1"/>
    </source>
</evidence>
<dbReference type="KEGG" id="mgin:FRZ54_12785"/>
<dbReference type="EMBL" id="CP042436">
    <property type="protein sequence ID" value="QEC63414.1"/>
    <property type="molecule type" value="Genomic_DNA"/>
</dbReference>
<evidence type="ECO:0000313" key="3">
    <source>
        <dbReference type="Proteomes" id="UP000321479"/>
    </source>
</evidence>
<reference evidence="2 3" key="1">
    <citation type="journal article" date="2017" name="Curr. Microbiol.">
        <title>Mucilaginibacter ginsenosidivorans sp. nov., Isolated from Soil of Ginseng Field.</title>
        <authorList>
            <person name="Kim M.M."/>
            <person name="Siddiqi M.Z."/>
            <person name="Im W.T."/>
        </authorList>
    </citation>
    <scope>NUCLEOTIDE SEQUENCE [LARGE SCALE GENOMIC DNA]</scope>
    <source>
        <strain evidence="2 3">Gsoil 3017</strain>
    </source>
</reference>
<dbReference type="InterPro" id="IPR045165">
    <property type="entry name" value="Nitrobindin"/>
</dbReference>
<keyword evidence="3" id="KW-1185">Reference proteome</keyword>
<dbReference type="Gene3D" id="2.40.128.20">
    <property type="match status" value="1"/>
</dbReference>
<proteinExistence type="predicted"/>
<dbReference type="PANTHER" id="PTHR15854">
    <property type="entry name" value="THAP4 PROTEIN"/>
    <property type="match status" value="1"/>
</dbReference>
<dbReference type="Pfam" id="PF08768">
    <property type="entry name" value="THAP4_heme-bd"/>
    <property type="match status" value="1"/>
</dbReference>
<name>A0A5B8UWH8_9SPHI</name>
<accession>A0A5B8UWH8</accession>
<dbReference type="InterPro" id="IPR014878">
    <property type="entry name" value="THAP4-like_heme-bd"/>
</dbReference>
<dbReference type="SUPFAM" id="SSF50814">
    <property type="entry name" value="Lipocalins"/>
    <property type="match status" value="1"/>
</dbReference>
<dbReference type="RefSeq" id="WP_147031990.1">
    <property type="nucleotide sequence ID" value="NZ_CP042436.1"/>
</dbReference>
<dbReference type="AlphaFoldDB" id="A0A5B8UWH8"/>
<organism evidence="2 3">
    <name type="scientific">Mucilaginibacter ginsenosidivorans</name>
    <dbReference type="NCBI Taxonomy" id="398053"/>
    <lineage>
        <taxon>Bacteria</taxon>
        <taxon>Pseudomonadati</taxon>
        <taxon>Bacteroidota</taxon>
        <taxon>Sphingobacteriia</taxon>
        <taxon>Sphingobacteriales</taxon>
        <taxon>Sphingobacteriaceae</taxon>
        <taxon>Mucilaginibacter</taxon>
    </lineage>
</organism>
<dbReference type="PANTHER" id="PTHR15854:SF4">
    <property type="entry name" value="PEROXYNITRITE ISOMERASE THAP4"/>
    <property type="match status" value="1"/>
</dbReference>